<comment type="subcellular location">
    <subcellularLocation>
        <location evidence="4">Cytoplasm</location>
    </subcellularLocation>
    <subcellularLocation>
        <location evidence="4">Cell projection</location>
    </subcellularLocation>
</comment>
<dbReference type="AlphaFoldDB" id="A0AAN7WKE9"/>
<comment type="similarity">
    <text evidence="1 4">Belongs to the TDA2 family.</text>
</comment>
<reference evidence="6" key="1">
    <citation type="submission" date="2023-07" db="EMBL/GenBank/DDBJ databases">
        <title>A draft genome of Kazachstania heterogenica Y-27499.</title>
        <authorList>
            <person name="Donic C."/>
            <person name="Kralova J.S."/>
            <person name="Fidel L."/>
            <person name="Ben-Dor S."/>
            <person name="Jung S."/>
        </authorList>
    </citation>
    <scope>NUCLEOTIDE SEQUENCE [LARGE SCALE GENOMIC DNA]</scope>
    <source>
        <strain evidence="6">Y27499</strain>
    </source>
</reference>
<evidence type="ECO:0000313" key="6">
    <source>
        <dbReference type="Proteomes" id="UP001306508"/>
    </source>
</evidence>
<dbReference type="GO" id="GO:0005737">
    <property type="term" value="C:cytoplasm"/>
    <property type="evidence" value="ECO:0007669"/>
    <property type="project" value="UniProtKB-SubCell"/>
</dbReference>
<organism evidence="5 6">
    <name type="scientific">Arxiozyma heterogenica</name>
    <dbReference type="NCBI Taxonomy" id="278026"/>
    <lineage>
        <taxon>Eukaryota</taxon>
        <taxon>Fungi</taxon>
        <taxon>Dikarya</taxon>
        <taxon>Ascomycota</taxon>
        <taxon>Saccharomycotina</taxon>
        <taxon>Saccharomycetes</taxon>
        <taxon>Saccharomycetales</taxon>
        <taxon>Saccharomycetaceae</taxon>
        <taxon>Arxiozyma</taxon>
    </lineage>
</organism>
<protein>
    <recommendedName>
        <fullName evidence="2 4">Topoisomerase I damage affected protein 2</fullName>
    </recommendedName>
</protein>
<evidence type="ECO:0000256" key="1">
    <source>
        <dbReference type="ARBA" id="ARBA00010778"/>
    </source>
</evidence>
<evidence type="ECO:0000313" key="5">
    <source>
        <dbReference type="EMBL" id="KAK5782195.1"/>
    </source>
</evidence>
<dbReference type="InterPro" id="IPR038586">
    <property type="entry name" value="Tctex-1-like_sf"/>
</dbReference>
<dbReference type="GO" id="GO:0042995">
    <property type="term" value="C:cell projection"/>
    <property type="evidence" value="ECO:0007669"/>
    <property type="project" value="UniProtKB-SubCell"/>
</dbReference>
<keyword evidence="3 4" id="KW-0966">Cell projection</keyword>
<evidence type="ECO:0000256" key="4">
    <source>
        <dbReference type="RuleBase" id="RU367012"/>
    </source>
</evidence>
<evidence type="ECO:0000256" key="2">
    <source>
        <dbReference type="ARBA" id="ARBA00019193"/>
    </source>
</evidence>
<dbReference type="EMBL" id="JAWIZZ010000006">
    <property type="protein sequence ID" value="KAK5782195.1"/>
    <property type="molecule type" value="Genomic_DNA"/>
</dbReference>
<keyword evidence="6" id="KW-1185">Reference proteome</keyword>
<name>A0AAN7WKE9_9SACH</name>
<dbReference type="InterPro" id="IPR005334">
    <property type="entry name" value="Tctex-1-like"/>
</dbReference>
<keyword evidence="4" id="KW-0963">Cytoplasm</keyword>
<proteinExistence type="inferred from homology"/>
<dbReference type="Proteomes" id="UP001306508">
    <property type="component" value="Unassembled WGS sequence"/>
</dbReference>
<gene>
    <name evidence="5" type="ORF">RI543_000124</name>
</gene>
<evidence type="ECO:0000256" key="3">
    <source>
        <dbReference type="ARBA" id="ARBA00023273"/>
    </source>
</evidence>
<comment type="caution">
    <text evidence="5">The sequence shown here is derived from an EMBL/GenBank/DDBJ whole genome shotgun (WGS) entry which is preliminary data.</text>
</comment>
<accession>A0AAN7WKE9</accession>
<dbReference type="Pfam" id="PF03645">
    <property type="entry name" value="Tctex-1"/>
    <property type="match status" value="1"/>
</dbReference>
<sequence>MAGMDFQFTILDQTKKEKISKEYDVLVDRLYNKYKDLEVEDTQKFIDSLTQAITQSFDTPNQNYKYIVTLTATQSDVNSPQVDFTMATLWNNEKDDVYTKALPSINYENKFYIINIFSISKCE</sequence>
<dbReference type="Gene3D" id="3.30.1140.40">
    <property type="entry name" value="Tctex-1"/>
    <property type="match status" value="1"/>
</dbReference>